<dbReference type="EMBL" id="JAQMRD010000001">
    <property type="protein sequence ID" value="MDB9221393.1"/>
    <property type="molecule type" value="Genomic_DNA"/>
</dbReference>
<dbReference type="AlphaFoldDB" id="A0A3D1UG60"/>
<evidence type="ECO:0000313" key="1">
    <source>
        <dbReference type="EMBL" id="MCG4959735.1"/>
    </source>
</evidence>
<comment type="caution">
    <text evidence="4">The sequence shown here is derived from an EMBL/GenBank/DDBJ whole genome shotgun (WGS) entry which is preliminary data.</text>
</comment>
<dbReference type="Proteomes" id="UP000283426">
    <property type="component" value="Unassembled WGS sequence"/>
</dbReference>
<evidence type="ECO:0000313" key="3">
    <source>
        <dbReference type="EMBL" id="RGV30578.1"/>
    </source>
</evidence>
<gene>
    <name evidence="3" type="ORF">DWW24_00435</name>
    <name evidence="4" type="ORF">DXA53_05485</name>
    <name evidence="1" type="ORF">L0P03_07720</name>
    <name evidence="2" type="ORF">PN645_00050</name>
</gene>
<evidence type="ECO:0000313" key="4">
    <source>
        <dbReference type="EMBL" id="RGY08102.1"/>
    </source>
</evidence>
<dbReference type="Proteomes" id="UP001212263">
    <property type="component" value="Unassembled WGS sequence"/>
</dbReference>
<dbReference type="GeneID" id="61274339"/>
<evidence type="ECO:0000313" key="6">
    <source>
        <dbReference type="Proteomes" id="UP000284434"/>
    </source>
</evidence>
<reference evidence="1" key="2">
    <citation type="submission" date="2022-01" db="EMBL/GenBank/DDBJ databases">
        <title>Collection of gut derived symbiotic bacterial strains cultured from healthy donors.</title>
        <authorList>
            <person name="Lin H."/>
            <person name="Kohout C."/>
            <person name="Waligurski E."/>
            <person name="Pamer E.G."/>
        </authorList>
    </citation>
    <scope>NUCLEOTIDE SEQUENCE</scope>
    <source>
        <strain evidence="1">DFI.1.149</strain>
    </source>
</reference>
<reference evidence="5 6" key="1">
    <citation type="submission" date="2018-08" db="EMBL/GenBank/DDBJ databases">
        <title>A genome reference for cultivated species of the human gut microbiota.</title>
        <authorList>
            <person name="Zou Y."/>
            <person name="Xue W."/>
            <person name="Luo G."/>
        </authorList>
    </citation>
    <scope>NUCLEOTIDE SEQUENCE [LARGE SCALE GENOMIC DNA]</scope>
    <source>
        <strain evidence="3 5">AF14-6AC</strain>
        <strain evidence="4 6">OF03-11</strain>
    </source>
</reference>
<name>A0A3D1UG60_9BACT</name>
<dbReference type="EMBL" id="QRYW01000001">
    <property type="protein sequence ID" value="RGV30578.1"/>
    <property type="molecule type" value="Genomic_DNA"/>
</dbReference>
<dbReference type="Proteomes" id="UP000284434">
    <property type="component" value="Unassembled WGS sequence"/>
</dbReference>
<dbReference type="Pfam" id="PF16132">
    <property type="entry name" value="DUF4843"/>
    <property type="match status" value="1"/>
</dbReference>
<reference evidence="2" key="3">
    <citation type="submission" date="2023-01" db="EMBL/GenBank/DDBJ databases">
        <title>Human gut microbiome strain richness.</title>
        <authorList>
            <person name="Chen-Liaw A."/>
        </authorList>
    </citation>
    <scope>NUCLEOTIDE SEQUENCE</scope>
    <source>
        <strain evidence="2">RTP21484st1_B7_RTP21484_190118</strain>
    </source>
</reference>
<organism evidence="4 6">
    <name type="scientific">Odoribacter splanchnicus</name>
    <dbReference type="NCBI Taxonomy" id="28118"/>
    <lineage>
        <taxon>Bacteria</taxon>
        <taxon>Pseudomonadati</taxon>
        <taxon>Bacteroidota</taxon>
        <taxon>Bacteroidia</taxon>
        <taxon>Bacteroidales</taxon>
        <taxon>Odoribacteraceae</taxon>
        <taxon>Odoribacter</taxon>
    </lineage>
</organism>
<dbReference type="InterPro" id="IPR032299">
    <property type="entry name" value="DUF4843"/>
</dbReference>
<accession>A0A3D1UG60</accession>
<dbReference type="RefSeq" id="WP_013611389.1">
    <property type="nucleotide sequence ID" value="NZ_JABWDG010000038.1"/>
</dbReference>
<evidence type="ECO:0000313" key="5">
    <source>
        <dbReference type="Proteomes" id="UP000283426"/>
    </source>
</evidence>
<protein>
    <submittedName>
        <fullName evidence="4">DUF4843 domain-containing protein</fullName>
    </submittedName>
</protein>
<dbReference type="EMBL" id="JAKNDN010000012">
    <property type="protein sequence ID" value="MCG4959735.1"/>
    <property type="molecule type" value="Genomic_DNA"/>
</dbReference>
<sequence>MKAKILALIIGLGMGLVFCSCEKDLEKYSGTDYIRFVSVFEKDSVDYNFGLAGKTTTDRIGIEVKVTGEVLDYDREYKVKVNPASTVQEGVHFNIPAQNCKLRANRVTDTLWVEVMNTEELKAEKLYLQLDLVESAHFKLCFPESNSCKIYLTDRIVRPGWWDEWHETEGLGSYSETKYRLFIRISGTFDLENIAYPEKRAAILKFKYYLEEEAAQGRVIMDENNQPMQVKMVG</sequence>
<dbReference type="PROSITE" id="PS51257">
    <property type="entry name" value="PROKAR_LIPOPROTEIN"/>
    <property type="match status" value="1"/>
</dbReference>
<dbReference type="EMBL" id="QSCO01000006">
    <property type="protein sequence ID" value="RGY08102.1"/>
    <property type="molecule type" value="Genomic_DNA"/>
</dbReference>
<dbReference type="Proteomes" id="UP001199750">
    <property type="component" value="Unassembled WGS sequence"/>
</dbReference>
<proteinExistence type="predicted"/>
<evidence type="ECO:0000313" key="2">
    <source>
        <dbReference type="EMBL" id="MDB9221393.1"/>
    </source>
</evidence>